<proteinExistence type="inferred from homology"/>
<dbReference type="InterPro" id="IPR047657">
    <property type="entry name" value="PmbA"/>
</dbReference>
<dbReference type="Gene3D" id="3.30.2290.10">
    <property type="entry name" value="PmbA/TldD superfamily"/>
    <property type="match status" value="1"/>
</dbReference>
<comment type="similarity">
    <text evidence="1">Belongs to the peptidase U62 family.</text>
</comment>
<dbReference type="InterPro" id="IPR045569">
    <property type="entry name" value="Metalloprtase-TldD/E_C"/>
</dbReference>
<dbReference type="Pfam" id="PF01523">
    <property type="entry name" value="PmbA_TldD_1st"/>
    <property type="match status" value="1"/>
</dbReference>
<evidence type="ECO:0000313" key="7">
    <source>
        <dbReference type="Proteomes" id="UP001501671"/>
    </source>
</evidence>
<dbReference type="InterPro" id="IPR002510">
    <property type="entry name" value="Metalloprtase-TldD/E_N"/>
</dbReference>
<comment type="caution">
    <text evidence="6">The sequence shown here is derived from an EMBL/GenBank/DDBJ whole genome shotgun (WGS) entry which is preliminary data.</text>
</comment>
<dbReference type="GO" id="GO:0008237">
    <property type="term" value="F:metallopeptidase activity"/>
    <property type="evidence" value="ECO:0007669"/>
    <property type="project" value="UniProtKB-KW"/>
</dbReference>
<dbReference type="InterPro" id="IPR045570">
    <property type="entry name" value="Metalloprtase-TldD/E_cen_dom"/>
</dbReference>
<dbReference type="SUPFAM" id="SSF111283">
    <property type="entry name" value="Putative modulator of DNA gyrase, PmbA/TldD"/>
    <property type="match status" value="1"/>
</dbReference>
<dbReference type="Pfam" id="PF19290">
    <property type="entry name" value="PmbA_TldD_2nd"/>
    <property type="match status" value="1"/>
</dbReference>
<dbReference type="Pfam" id="PF19289">
    <property type="entry name" value="PmbA_TldD_3rd"/>
    <property type="match status" value="1"/>
</dbReference>
<feature type="domain" description="Metalloprotease TldD/E N-terminal" evidence="3">
    <location>
        <begin position="50"/>
        <end position="110"/>
    </location>
</feature>
<evidence type="ECO:0000256" key="2">
    <source>
        <dbReference type="SAM" id="MobiDB-lite"/>
    </source>
</evidence>
<name>A0ABP8GBY7_9BURK</name>
<keyword evidence="6" id="KW-0378">Hydrolase</keyword>
<organism evidence="6 7">
    <name type="scientific">Pigmentiphaga soli</name>
    <dbReference type="NCBI Taxonomy" id="1007095"/>
    <lineage>
        <taxon>Bacteria</taxon>
        <taxon>Pseudomonadati</taxon>
        <taxon>Pseudomonadota</taxon>
        <taxon>Betaproteobacteria</taxon>
        <taxon>Burkholderiales</taxon>
        <taxon>Alcaligenaceae</taxon>
        <taxon>Pigmentiphaga</taxon>
    </lineage>
</organism>
<dbReference type="PANTHER" id="PTHR43421:SF1">
    <property type="entry name" value="METALLOPROTEASE PMBA"/>
    <property type="match status" value="1"/>
</dbReference>
<protein>
    <submittedName>
        <fullName evidence="6">Metalloprotease PmbA</fullName>
    </submittedName>
</protein>
<dbReference type="InterPro" id="IPR035068">
    <property type="entry name" value="TldD/PmbA_N"/>
</dbReference>
<dbReference type="RefSeq" id="WP_345245066.1">
    <property type="nucleotide sequence ID" value="NZ_BAABFO010000001.1"/>
</dbReference>
<dbReference type="Proteomes" id="UP001501671">
    <property type="component" value="Unassembled WGS sequence"/>
</dbReference>
<feature type="domain" description="Metalloprotease TldD/E C-terminal" evidence="4">
    <location>
        <begin position="251"/>
        <end position="463"/>
    </location>
</feature>
<evidence type="ECO:0000259" key="5">
    <source>
        <dbReference type="Pfam" id="PF19290"/>
    </source>
</evidence>
<evidence type="ECO:0000259" key="4">
    <source>
        <dbReference type="Pfam" id="PF19289"/>
    </source>
</evidence>
<feature type="region of interest" description="Disordered" evidence="2">
    <location>
        <begin position="1"/>
        <end position="21"/>
    </location>
</feature>
<reference evidence="7" key="1">
    <citation type="journal article" date="2019" name="Int. J. Syst. Evol. Microbiol.">
        <title>The Global Catalogue of Microorganisms (GCM) 10K type strain sequencing project: providing services to taxonomists for standard genome sequencing and annotation.</title>
        <authorList>
            <consortium name="The Broad Institute Genomics Platform"/>
            <consortium name="The Broad Institute Genome Sequencing Center for Infectious Disease"/>
            <person name="Wu L."/>
            <person name="Ma J."/>
        </authorList>
    </citation>
    <scope>NUCLEOTIDE SEQUENCE [LARGE SCALE GENOMIC DNA]</scope>
    <source>
        <strain evidence="7">JCM 17666</strain>
    </source>
</reference>
<keyword evidence="7" id="KW-1185">Reference proteome</keyword>
<gene>
    <name evidence="6" type="primary">pmbA</name>
    <name evidence="6" type="ORF">GCM10023144_00180</name>
</gene>
<dbReference type="PANTHER" id="PTHR43421">
    <property type="entry name" value="METALLOPROTEASE PMBA"/>
    <property type="match status" value="1"/>
</dbReference>
<dbReference type="EMBL" id="BAABFO010000001">
    <property type="protein sequence ID" value="GAA4321155.1"/>
    <property type="molecule type" value="Genomic_DNA"/>
</dbReference>
<sequence>MAANRSRSKPTPSAPARPPIVANQAQFRELIAQVLEESRRAGATDAAAEVSESQGLSVTVRKGALETVEQTRDRSLDVTVYVGQRRGSASTSDFSGQALRDTVQAAYHIARHTAEDPAAGLPEVELLATEAPDLDLYHPWDISAEQATELALTAENAARAVDRRITNSDGASVSTYEGHFVLGNTRGFLNGYPYSRHSLSVAPIAGRGDNMQRDDWYTSDRNPARLADPAAVGRYAAERALSRLSARRIRTGRYPVLFEAPLACGLLGALTQALSGGALYRKSSFLVDSLGRQIFPGHIDVAEDPFVPGAQGSTPFDDEGVATHARDLVKGGVVEGYLLSTYTARKLGLRTTGNAGGSHNLTLSSRLTQPGDDFRAMLRKLGTGLLVTELIGQGVNYVTGDYSRGAFGYWVENGEIRHAVQEITIAGNLKDMFLDVAAVGADTLVRGTKRTGSILIGSMAIAGL</sequence>
<feature type="domain" description="Metalloprotease TldD/E central" evidence="5">
    <location>
        <begin position="137"/>
        <end position="244"/>
    </location>
</feature>
<keyword evidence="6" id="KW-0645">Protease</keyword>
<accession>A0ABP8GBY7</accession>
<evidence type="ECO:0000259" key="3">
    <source>
        <dbReference type="Pfam" id="PF01523"/>
    </source>
</evidence>
<evidence type="ECO:0000256" key="1">
    <source>
        <dbReference type="ARBA" id="ARBA00005836"/>
    </source>
</evidence>
<dbReference type="NCBIfam" id="NF008268">
    <property type="entry name" value="PRK11040.1"/>
    <property type="match status" value="1"/>
</dbReference>
<evidence type="ECO:0000313" key="6">
    <source>
        <dbReference type="EMBL" id="GAA4321155.1"/>
    </source>
</evidence>
<dbReference type="InterPro" id="IPR036059">
    <property type="entry name" value="TldD/PmbA_sf"/>
</dbReference>
<keyword evidence="6" id="KW-0482">Metalloprotease</keyword>